<evidence type="ECO:0000256" key="3">
    <source>
        <dbReference type="ARBA" id="ARBA00022598"/>
    </source>
</evidence>
<name>A0A0F9PXU1_9ZZZZ</name>
<evidence type="ECO:0000256" key="2">
    <source>
        <dbReference type="ARBA" id="ARBA00012815"/>
    </source>
</evidence>
<dbReference type="GO" id="GO:0005524">
    <property type="term" value="F:ATP binding"/>
    <property type="evidence" value="ECO:0007669"/>
    <property type="project" value="UniProtKB-KW"/>
</dbReference>
<dbReference type="InterPro" id="IPR045864">
    <property type="entry name" value="aa-tRNA-synth_II/BPL/LPL"/>
</dbReference>
<proteinExistence type="inferred from homology"/>
<evidence type="ECO:0000256" key="7">
    <source>
        <dbReference type="ARBA" id="ARBA00023146"/>
    </source>
</evidence>
<dbReference type="Pfam" id="PF13393">
    <property type="entry name" value="tRNA-synt_His"/>
    <property type="match status" value="1"/>
</dbReference>
<gene>
    <name evidence="11" type="ORF">LCGC14_0773390</name>
</gene>
<dbReference type="EC" id="6.1.1.21" evidence="2"/>
<feature type="domain" description="Aminoacyl-transfer RNA synthetases class-II family profile" evidence="10">
    <location>
        <begin position="1"/>
        <end position="313"/>
    </location>
</feature>
<dbReference type="GO" id="GO:0005737">
    <property type="term" value="C:cytoplasm"/>
    <property type="evidence" value="ECO:0007669"/>
    <property type="project" value="InterPro"/>
</dbReference>
<dbReference type="InterPro" id="IPR006195">
    <property type="entry name" value="aa-tRNA-synth_II"/>
</dbReference>
<evidence type="ECO:0000259" key="10">
    <source>
        <dbReference type="PROSITE" id="PS50862"/>
    </source>
</evidence>
<dbReference type="GO" id="GO:0006427">
    <property type="term" value="P:histidyl-tRNA aminoacylation"/>
    <property type="evidence" value="ECO:0007669"/>
    <property type="project" value="InterPro"/>
</dbReference>
<dbReference type="Gene3D" id="3.40.50.800">
    <property type="entry name" value="Anticodon-binding domain"/>
    <property type="match status" value="1"/>
</dbReference>
<evidence type="ECO:0000256" key="9">
    <source>
        <dbReference type="ARBA" id="ARBA00047639"/>
    </source>
</evidence>
<keyword evidence="4" id="KW-0547">Nucleotide-binding</keyword>
<keyword evidence="7" id="KW-0030">Aminoacyl-tRNA synthetase</keyword>
<protein>
    <recommendedName>
        <fullName evidence="2">histidine--tRNA ligase</fullName>
        <ecNumber evidence="2">6.1.1.21</ecNumber>
    </recommendedName>
    <alternativeName>
        <fullName evidence="8">Histidyl-tRNA synthetase</fullName>
    </alternativeName>
</protein>
<evidence type="ECO:0000256" key="4">
    <source>
        <dbReference type="ARBA" id="ARBA00022741"/>
    </source>
</evidence>
<dbReference type="NCBIfam" id="TIGR00442">
    <property type="entry name" value="hisS"/>
    <property type="match status" value="1"/>
</dbReference>
<accession>A0A0F9PXU1</accession>
<keyword evidence="5" id="KW-0067">ATP-binding</keyword>
<dbReference type="PIRSF" id="PIRSF001549">
    <property type="entry name" value="His-tRNA_synth"/>
    <property type="match status" value="1"/>
</dbReference>
<evidence type="ECO:0000313" key="11">
    <source>
        <dbReference type="EMBL" id="KKN36455.1"/>
    </source>
</evidence>
<dbReference type="CDD" id="cd00859">
    <property type="entry name" value="HisRS_anticodon"/>
    <property type="match status" value="1"/>
</dbReference>
<dbReference type="PANTHER" id="PTHR43707">
    <property type="entry name" value="HISTIDYL-TRNA SYNTHETASE"/>
    <property type="match status" value="1"/>
</dbReference>
<evidence type="ECO:0000256" key="5">
    <source>
        <dbReference type="ARBA" id="ARBA00022840"/>
    </source>
</evidence>
<dbReference type="PROSITE" id="PS50862">
    <property type="entry name" value="AA_TRNA_LIGASE_II"/>
    <property type="match status" value="1"/>
</dbReference>
<dbReference type="GO" id="GO:0004821">
    <property type="term" value="F:histidine-tRNA ligase activity"/>
    <property type="evidence" value="ECO:0007669"/>
    <property type="project" value="UniProtKB-EC"/>
</dbReference>
<dbReference type="Pfam" id="PF03129">
    <property type="entry name" value="HGTP_anticodon"/>
    <property type="match status" value="1"/>
</dbReference>
<comment type="caution">
    <text evidence="11">The sequence shown here is derived from an EMBL/GenBank/DDBJ whole genome shotgun (WGS) entry which is preliminary data.</text>
</comment>
<dbReference type="Gene3D" id="3.30.930.10">
    <property type="entry name" value="Bira Bifunctional Protein, Domain 2"/>
    <property type="match status" value="1"/>
</dbReference>
<dbReference type="SUPFAM" id="SSF55681">
    <property type="entry name" value="Class II aaRS and biotin synthetases"/>
    <property type="match status" value="1"/>
</dbReference>
<keyword evidence="3" id="KW-0436">Ligase</keyword>
<comment type="similarity">
    <text evidence="1">Belongs to the class-II aminoacyl-tRNA synthetase family.</text>
</comment>
<keyword evidence="6" id="KW-0648">Protein biosynthesis</keyword>
<dbReference type="SUPFAM" id="SSF52954">
    <property type="entry name" value="Class II aaRS ABD-related"/>
    <property type="match status" value="1"/>
</dbReference>
<dbReference type="InterPro" id="IPR041715">
    <property type="entry name" value="HisRS-like_core"/>
</dbReference>
<evidence type="ECO:0000256" key="8">
    <source>
        <dbReference type="ARBA" id="ARBA00030619"/>
    </source>
</evidence>
<sequence>MKKQISAIKGTKDILPREAKKWQRVESVTKRVLELYAYKEIRTPVFEATDLFEKGTGQTTDIVLKEMYTFKDKAGRSLTLRPEYTPSVVRSIIENRLYLQPEPLRFYCIGPMFRYDKPQKGRYRQFHQVDIEVFGEDDPALDAEIVEMANYLLRELKVSDTENLVNSVGCKKCRPSYIKDLRSKAKEASRDLCPDCKRKVELNPLRIFDCKIETCREAAKTFPKITDYLCQECEDHFTRFCDHLAFYGIKYEVEPRLVRGLDYYTKTTFEIVSSQLGAQNALIGGGRYDDMMQDFGGPDLCAIGFAMGLERLISVVPFTEEKGEFLYLAFLGDESKRAGMKAVQFLRKESVECLIEYKERSIKSQMSRANKLGASWVLIIGEEEIKEGKYKLKNMASGLQVEGTQDEILKIIRKSS</sequence>
<dbReference type="InterPro" id="IPR015807">
    <property type="entry name" value="His-tRNA-ligase"/>
</dbReference>
<dbReference type="CDD" id="cd00773">
    <property type="entry name" value="HisRS-like_core"/>
    <property type="match status" value="1"/>
</dbReference>
<reference evidence="11" key="1">
    <citation type="journal article" date="2015" name="Nature">
        <title>Complex archaea that bridge the gap between prokaryotes and eukaryotes.</title>
        <authorList>
            <person name="Spang A."/>
            <person name="Saw J.H."/>
            <person name="Jorgensen S.L."/>
            <person name="Zaremba-Niedzwiedzka K."/>
            <person name="Martijn J."/>
            <person name="Lind A.E."/>
            <person name="van Eijk R."/>
            <person name="Schleper C."/>
            <person name="Guy L."/>
            <person name="Ettema T.J."/>
        </authorList>
    </citation>
    <scope>NUCLEOTIDE SEQUENCE</scope>
</reference>
<dbReference type="InterPro" id="IPR033656">
    <property type="entry name" value="HisRS_anticodon"/>
</dbReference>
<organism evidence="11">
    <name type="scientific">marine sediment metagenome</name>
    <dbReference type="NCBI Taxonomy" id="412755"/>
    <lineage>
        <taxon>unclassified sequences</taxon>
        <taxon>metagenomes</taxon>
        <taxon>ecological metagenomes</taxon>
    </lineage>
</organism>
<dbReference type="EMBL" id="LAZR01001964">
    <property type="protein sequence ID" value="KKN36455.1"/>
    <property type="molecule type" value="Genomic_DNA"/>
</dbReference>
<dbReference type="InterPro" id="IPR036621">
    <property type="entry name" value="Anticodon-bd_dom_sf"/>
</dbReference>
<dbReference type="AlphaFoldDB" id="A0A0F9PXU1"/>
<dbReference type="InterPro" id="IPR004516">
    <property type="entry name" value="HisRS/HisZ"/>
</dbReference>
<comment type="catalytic activity">
    <reaction evidence="9">
        <text>tRNA(His) + L-histidine + ATP = L-histidyl-tRNA(His) + AMP + diphosphate + H(+)</text>
        <dbReference type="Rhea" id="RHEA:17313"/>
        <dbReference type="Rhea" id="RHEA-COMP:9665"/>
        <dbReference type="Rhea" id="RHEA-COMP:9689"/>
        <dbReference type="ChEBI" id="CHEBI:15378"/>
        <dbReference type="ChEBI" id="CHEBI:30616"/>
        <dbReference type="ChEBI" id="CHEBI:33019"/>
        <dbReference type="ChEBI" id="CHEBI:57595"/>
        <dbReference type="ChEBI" id="CHEBI:78442"/>
        <dbReference type="ChEBI" id="CHEBI:78527"/>
        <dbReference type="ChEBI" id="CHEBI:456215"/>
        <dbReference type="EC" id="6.1.1.21"/>
    </reaction>
</comment>
<dbReference type="InterPro" id="IPR004154">
    <property type="entry name" value="Anticodon-bd"/>
</dbReference>
<dbReference type="HAMAP" id="MF_00127">
    <property type="entry name" value="His_tRNA_synth"/>
    <property type="match status" value="1"/>
</dbReference>
<dbReference type="PANTHER" id="PTHR43707:SF1">
    <property type="entry name" value="HISTIDINE--TRNA LIGASE, MITOCHONDRIAL-RELATED"/>
    <property type="match status" value="1"/>
</dbReference>
<evidence type="ECO:0000256" key="1">
    <source>
        <dbReference type="ARBA" id="ARBA00008226"/>
    </source>
</evidence>
<evidence type="ECO:0000256" key="6">
    <source>
        <dbReference type="ARBA" id="ARBA00022917"/>
    </source>
</evidence>